<accession>A0ABM9DH93</accession>
<proteinExistence type="predicted"/>
<gene>
    <name evidence="1" type="ORF">MES4922_140058</name>
</gene>
<dbReference type="Proteomes" id="UP001152604">
    <property type="component" value="Unassembled WGS sequence"/>
</dbReference>
<evidence type="ECO:0000313" key="1">
    <source>
        <dbReference type="EMBL" id="CAH2395959.1"/>
    </source>
</evidence>
<keyword evidence="2" id="KW-1185">Reference proteome</keyword>
<dbReference type="EMBL" id="CAKXZS010000006">
    <property type="protein sequence ID" value="CAH2395959.1"/>
    <property type="molecule type" value="Genomic_DNA"/>
</dbReference>
<comment type="caution">
    <text evidence="1">The sequence shown here is derived from an EMBL/GenBank/DDBJ whole genome shotgun (WGS) entry which is preliminary data.</text>
</comment>
<evidence type="ECO:0000313" key="2">
    <source>
        <dbReference type="Proteomes" id="UP001152604"/>
    </source>
</evidence>
<sequence length="92" mass="10056">MLLRKAAPMASRTTQTVVHFSSAFRLPGFEAPQPAGDYRVDHDEESIEGILRLAWRRVGAFIHLPAIALQSSAQQMVQLSPAVDAALEKDLG</sequence>
<organism evidence="1 2">
    <name type="scientific">Mesorhizobium ventifaucium</name>
    <dbReference type="NCBI Taxonomy" id="666020"/>
    <lineage>
        <taxon>Bacteria</taxon>
        <taxon>Pseudomonadati</taxon>
        <taxon>Pseudomonadota</taxon>
        <taxon>Alphaproteobacteria</taxon>
        <taxon>Hyphomicrobiales</taxon>
        <taxon>Phyllobacteriaceae</taxon>
        <taxon>Mesorhizobium</taxon>
    </lineage>
</organism>
<protein>
    <submittedName>
        <fullName evidence="1">Uncharacterized protein</fullName>
    </submittedName>
</protein>
<reference evidence="1" key="1">
    <citation type="submission" date="2022-03" db="EMBL/GenBank/DDBJ databases">
        <authorList>
            <person name="Brunel B."/>
        </authorList>
    </citation>
    <scope>NUCLEOTIDE SEQUENCE</scope>
    <source>
        <strain evidence="1">STM4922sample</strain>
    </source>
</reference>
<name>A0ABM9DH93_9HYPH</name>